<dbReference type="SUPFAM" id="SSF103511">
    <property type="entry name" value="Chlorophyll a-b binding protein"/>
    <property type="match status" value="1"/>
</dbReference>
<keyword evidence="7" id="KW-0603">Photosystem I</keyword>
<feature type="region of interest" description="Disordered" evidence="8">
    <location>
        <begin position="23"/>
        <end position="133"/>
    </location>
</feature>
<dbReference type="InterPro" id="IPR001344">
    <property type="entry name" value="Chloro_AB-bd_pln"/>
</dbReference>
<keyword evidence="5 7" id="KW-0157">Chromophore</keyword>
<keyword evidence="7" id="KW-0793">Thylakoid</keyword>
<gene>
    <name evidence="9" type="ORF">GPECTOR_4g578</name>
</gene>
<comment type="subcellular location">
    <subcellularLocation>
        <location evidence="7">Plastid</location>
        <location evidence="7">Chloroplast thylakoid membrane</location>
    </subcellularLocation>
</comment>
<dbReference type="OrthoDB" id="423598at2759"/>
<keyword evidence="10" id="KW-1185">Reference proteome</keyword>
<evidence type="ECO:0000256" key="3">
    <source>
        <dbReference type="ARBA" id="ARBA00022531"/>
    </source>
</evidence>
<comment type="caution">
    <text evidence="9">The sequence shown here is derived from an EMBL/GenBank/DDBJ whole genome shotgun (WGS) entry which is preliminary data.</text>
</comment>
<feature type="binding site" evidence="6">
    <location>
        <position position="370"/>
    </location>
    <ligand>
        <name>chlorophyll a</name>
        <dbReference type="ChEBI" id="CHEBI:58416"/>
        <label>1</label>
    </ligand>
</feature>
<comment type="similarity">
    <text evidence="7">Belongs to the light-harvesting chlorophyll a/b-binding (LHC) protein family.</text>
</comment>
<feature type="compositionally biased region" description="Polar residues" evidence="8">
    <location>
        <begin position="24"/>
        <end position="36"/>
    </location>
</feature>
<feature type="binding site" evidence="6">
    <location>
        <position position="239"/>
    </location>
    <ligand>
        <name>chlorophyll a</name>
        <dbReference type="ChEBI" id="CHEBI:58416"/>
        <label>1</label>
    </ligand>
</feature>
<dbReference type="AlphaFoldDB" id="A0A150GXN2"/>
<keyword evidence="7" id="KW-0604">Photosystem II</keyword>
<evidence type="ECO:0000256" key="4">
    <source>
        <dbReference type="ARBA" id="ARBA00022640"/>
    </source>
</evidence>
<evidence type="ECO:0000313" key="10">
    <source>
        <dbReference type="Proteomes" id="UP000075714"/>
    </source>
</evidence>
<comment type="function">
    <text evidence="7">The light-harvesting complex (LHC) functions as a light receptor, it captures and delivers excitation energy to photosystems with which it is closely associated.</text>
</comment>
<evidence type="ECO:0000256" key="8">
    <source>
        <dbReference type="SAM" id="MobiDB-lite"/>
    </source>
</evidence>
<feature type="binding site" evidence="6">
    <location>
        <position position="382"/>
    </location>
    <ligand>
        <name>chlorophyll a</name>
        <dbReference type="ChEBI" id="CHEBI:58416"/>
        <label>1</label>
    </ligand>
</feature>
<feature type="compositionally biased region" description="Gly residues" evidence="8">
    <location>
        <begin position="53"/>
        <end position="68"/>
    </location>
</feature>
<keyword evidence="1 6" id="KW-0148">Chlorophyll</keyword>
<feature type="binding site" evidence="6">
    <location>
        <position position="365"/>
    </location>
    <ligand>
        <name>chlorophyll a</name>
        <dbReference type="ChEBI" id="CHEBI:58416"/>
        <label>1</label>
    </ligand>
</feature>
<keyword evidence="4 7" id="KW-0934">Plastid</keyword>
<accession>A0A150GXN2</accession>
<feature type="compositionally biased region" description="Low complexity" evidence="8">
    <location>
        <begin position="37"/>
        <end position="52"/>
    </location>
</feature>
<name>A0A150GXN2_GONPE</name>
<feature type="region of interest" description="Disordered" evidence="8">
    <location>
        <begin position="146"/>
        <end position="165"/>
    </location>
</feature>
<evidence type="ECO:0000256" key="6">
    <source>
        <dbReference type="PIRSR" id="PIRSR601344-1"/>
    </source>
</evidence>
<dbReference type="GO" id="GO:0009522">
    <property type="term" value="C:photosystem I"/>
    <property type="evidence" value="ECO:0007669"/>
    <property type="project" value="UniProtKB-KW"/>
</dbReference>
<keyword evidence="3 7" id="KW-0602">Photosynthesis</keyword>
<feature type="binding site" evidence="6">
    <location>
        <position position="236"/>
    </location>
    <ligand>
        <name>chlorophyll a</name>
        <dbReference type="ChEBI" id="CHEBI:58416"/>
        <label>1</label>
    </ligand>
</feature>
<feature type="binding site" description="axial binding residue" evidence="6">
    <location>
        <position position="241"/>
    </location>
    <ligand>
        <name>chlorophyll b</name>
        <dbReference type="ChEBI" id="CHEBI:61721"/>
        <label>1</label>
    </ligand>
    <ligandPart>
        <name>Mg</name>
        <dbReference type="ChEBI" id="CHEBI:25107"/>
    </ligandPart>
</feature>
<feature type="binding site" evidence="6">
    <location>
        <position position="287"/>
    </location>
    <ligand>
        <name>chlorophyll a</name>
        <dbReference type="ChEBI" id="CHEBI:58416"/>
        <label>1</label>
    </ligand>
</feature>
<sequence length="416" mass="42171">MAAASSWSPAAVAGMGGWALPGASGSNTSYRLNTAASRGDSGGASTSGRSSSRGGGSYSSGGYSGRGSGPVVASGSALALSWSEEAPIWKDIPPPPKPKPQAAPAAAGGDRAASSGAASSSGRAGGAGREPRGAVVELRARPSAPALSVPLSAPPGQDPDLMSPAPIGYRCSGVAGFSGRPPPDAASRPLLLPSASALAYLDGSLPGDYGFDPLGLFDPSTGGGGFLSQRWLHTAELVHGRWAMLGAAGCLAPEYLAHEKVIPKATGLLWFQTGFIPQASAGFDYGLPLGALFGLQMLAMGLAEGLRWAEYDRPGSLASQRLLGLEKLIATTQPGSAAYPGGAMFNPLGLGMDRPADMREYQVAEIKHGRIAMLACLGYAAQAVVTGKGPYNNWVSHLEDPEKFNVLALLGEVGGR</sequence>
<dbReference type="Pfam" id="PF00504">
    <property type="entry name" value="Chloroa_b-bind"/>
    <property type="match status" value="1"/>
</dbReference>
<dbReference type="PANTHER" id="PTHR21649">
    <property type="entry name" value="CHLOROPHYLL A/B BINDING PROTEIN"/>
    <property type="match status" value="1"/>
</dbReference>
<keyword evidence="2 7" id="KW-0150">Chloroplast</keyword>
<dbReference type="InterPro" id="IPR022796">
    <property type="entry name" value="Chloroa_b-bind"/>
</dbReference>
<reference evidence="10" key="1">
    <citation type="journal article" date="2016" name="Nat. Commun.">
        <title>The Gonium pectorale genome demonstrates co-option of cell cycle regulation during the evolution of multicellularity.</title>
        <authorList>
            <person name="Hanschen E.R."/>
            <person name="Marriage T.N."/>
            <person name="Ferris P.J."/>
            <person name="Hamaji T."/>
            <person name="Toyoda A."/>
            <person name="Fujiyama A."/>
            <person name="Neme R."/>
            <person name="Noguchi H."/>
            <person name="Minakuchi Y."/>
            <person name="Suzuki M."/>
            <person name="Kawai-Toyooka H."/>
            <person name="Smith D.R."/>
            <person name="Sparks H."/>
            <person name="Anderson J."/>
            <person name="Bakaric R."/>
            <person name="Luria V."/>
            <person name="Karger A."/>
            <person name="Kirschner M.W."/>
            <person name="Durand P.M."/>
            <person name="Michod R.E."/>
            <person name="Nozaki H."/>
            <person name="Olson B.J."/>
        </authorList>
    </citation>
    <scope>NUCLEOTIDE SEQUENCE [LARGE SCALE GENOMIC DNA]</scope>
    <source>
        <strain evidence="10">NIES-2863</strain>
    </source>
</reference>
<dbReference type="GO" id="GO:0009523">
    <property type="term" value="C:photosystem II"/>
    <property type="evidence" value="ECO:0007669"/>
    <property type="project" value="UniProtKB-KW"/>
</dbReference>
<dbReference type="EMBL" id="LSYV01000005">
    <property type="protein sequence ID" value="KXZ54513.1"/>
    <property type="molecule type" value="Genomic_DNA"/>
</dbReference>
<dbReference type="GO" id="GO:0009765">
    <property type="term" value="P:photosynthesis, light harvesting"/>
    <property type="evidence" value="ECO:0007669"/>
    <property type="project" value="InterPro"/>
</dbReference>
<dbReference type="GO" id="GO:0016168">
    <property type="term" value="F:chlorophyll binding"/>
    <property type="evidence" value="ECO:0007669"/>
    <property type="project" value="UniProtKB-KW"/>
</dbReference>
<evidence type="ECO:0000256" key="2">
    <source>
        <dbReference type="ARBA" id="ARBA00022528"/>
    </source>
</evidence>
<dbReference type="Proteomes" id="UP000075714">
    <property type="component" value="Unassembled WGS sequence"/>
</dbReference>
<dbReference type="STRING" id="33097.A0A150GXN2"/>
<protein>
    <recommendedName>
        <fullName evidence="7">Chlorophyll a-b binding protein, chloroplastic</fullName>
    </recommendedName>
</protein>
<evidence type="ECO:0000313" key="9">
    <source>
        <dbReference type="EMBL" id="KXZ54513.1"/>
    </source>
</evidence>
<feature type="compositionally biased region" description="Low complexity" evidence="8">
    <location>
        <begin position="102"/>
        <end position="122"/>
    </location>
</feature>
<dbReference type="GO" id="GO:0009535">
    <property type="term" value="C:chloroplast thylakoid membrane"/>
    <property type="evidence" value="ECO:0007669"/>
    <property type="project" value="UniProtKB-SubCell"/>
</dbReference>
<feature type="compositionally biased region" description="Pro residues" evidence="8">
    <location>
        <begin position="92"/>
        <end position="101"/>
    </location>
</feature>
<proteinExistence type="inferred from homology"/>
<evidence type="ECO:0000256" key="7">
    <source>
        <dbReference type="RuleBase" id="RU363080"/>
    </source>
</evidence>
<evidence type="ECO:0000256" key="1">
    <source>
        <dbReference type="ARBA" id="ARBA00022494"/>
    </source>
</evidence>
<feature type="binding site" evidence="6">
    <location>
        <position position="397"/>
    </location>
    <ligand>
        <name>chlorophyll a</name>
        <dbReference type="ChEBI" id="CHEBI:58416"/>
        <label>1</label>
    </ligand>
</feature>
<organism evidence="9 10">
    <name type="scientific">Gonium pectorale</name>
    <name type="common">Green alga</name>
    <dbReference type="NCBI Taxonomy" id="33097"/>
    <lineage>
        <taxon>Eukaryota</taxon>
        <taxon>Viridiplantae</taxon>
        <taxon>Chlorophyta</taxon>
        <taxon>core chlorophytes</taxon>
        <taxon>Chlorophyceae</taxon>
        <taxon>CS clade</taxon>
        <taxon>Chlamydomonadales</taxon>
        <taxon>Volvocaceae</taxon>
        <taxon>Gonium</taxon>
    </lineage>
</organism>
<evidence type="ECO:0000256" key="5">
    <source>
        <dbReference type="ARBA" id="ARBA00022991"/>
    </source>
</evidence>
<dbReference type="Gene3D" id="1.10.3460.10">
    <property type="entry name" value="Chlorophyll a/b binding protein domain"/>
    <property type="match status" value="1"/>
</dbReference>